<sequence length="321" mass="34522">MVKILATDGLHQDGITLLEEAGYQVDIEKVDADALPAVLPGYDVVIVRSATKIRQELIDLCPNLKIIARAGVGLDNIDAEYARSKGITVMNTPAASSRSVAELVFGHIFSLSRNLHRAHREMPTSGHSNFKELKKQCSNGTQVFGRTLGIVGFGRIGQEVARIGVGLGMKVMPVDLVVNQADIGINVYNSGNVRLSVQLETYEWEEVLSSADFLTIHVPFHGGAPIIGEEHIAQMKDGAVLINTARGGAIDEKALLKGLNSGKLRGAALDVYENEPTPMQELLEHPNVSCSPHIGASTLEARANIGLELADKILAFFGDDK</sequence>
<keyword evidence="3" id="KW-0520">NAD</keyword>
<accession>A0A5C6RHM4</accession>
<dbReference type="Gene3D" id="3.40.50.720">
    <property type="entry name" value="NAD(P)-binding Rossmann-like Domain"/>
    <property type="match status" value="2"/>
</dbReference>
<reference evidence="7 8" key="1">
    <citation type="submission" date="2019-08" db="EMBL/GenBank/DDBJ databases">
        <title>Genome of Phaeodactylibacter luteus.</title>
        <authorList>
            <person name="Bowman J.P."/>
        </authorList>
    </citation>
    <scope>NUCLEOTIDE SEQUENCE [LARGE SCALE GENOMIC DNA]</scope>
    <source>
        <strain evidence="7 8">KCTC 42180</strain>
    </source>
</reference>
<keyword evidence="2 4" id="KW-0560">Oxidoreductase</keyword>
<dbReference type="InterPro" id="IPR036291">
    <property type="entry name" value="NAD(P)-bd_dom_sf"/>
</dbReference>
<evidence type="ECO:0000259" key="5">
    <source>
        <dbReference type="Pfam" id="PF00389"/>
    </source>
</evidence>
<evidence type="ECO:0000313" key="7">
    <source>
        <dbReference type="EMBL" id="TXB61896.1"/>
    </source>
</evidence>
<dbReference type="Pfam" id="PF02826">
    <property type="entry name" value="2-Hacid_dh_C"/>
    <property type="match status" value="1"/>
</dbReference>
<organism evidence="7 8">
    <name type="scientific">Phaeodactylibacter luteus</name>
    <dbReference type="NCBI Taxonomy" id="1564516"/>
    <lineage>
        <taxon>Bacteria</taxon>
        <taxon>Pseudomonadati</taxon>
        <taxon>Bacteroidota</taxon>
        <taxon>Saprospiria</taxon>
        <taxon>Saprospirales</taxon>
        <taxon>Haliscomenobacteraceae</taxon>
        <taxon>Phaeodactylibacter</taxon>
    </lineage>
</organism>
<dbReference type="RefSeq" id="WP_147168717.1">
    <property type="nucleotide sequence ID" value="NZ_VOOR01000042.1"/>
</dbReference>
<name>A0A5C6RHM4_9BACT</name>
<comment type="similarity">
    <text evidence="1 4">Belongs to the D-isomer specific 2-hydroxyacid dehydrogenase family.</text>
</comment>
<dbReference type="Proteomes" id="UP000321580">
    <property type="component" value="Unassembled WGS sequence"/>
</dbReference>
<feature type="domain" description="D-isomer specific 2-hydroxyacid dehydrogenase catalytic" evidence="5">
    <location>
        <begin position="4"/>
        <end position="318"/>
    </location>
</feature>
<evidence type="ECO:0000259" key="6">
    <source>
        <dbReference type="Pfam" id="PF02826"/>
    </source>
</evidence>
<proteinExistence type="inferred from homology"/>
<evidence type="ECO:0000256" key="2">
    <source>
        <dbReference type="ARBA" id="ARBA00023002"/>
    </source>
</evidence>
<evidence type="ECO:0000256" key="3">
    <source>
        <dbReference type="ARBA" id="ARBA00023027"/>
    </source>
</evidence>
<dbReference type="OrthoDB" id="9777288at2"/>
<protein>
    <submittedName>
        <fullName evidence="7">3-phosphoglycerate dehydrogenase</fullName>
    </submittedName>
</protein>
<dbReference type="InterPro" id="IPR006140">
    <property type="entry name" value="D-isomer_DH_NAD-bd"/>
</dbReference>
<dbReference type="PANTHER" id="PTHR42789">
    <property type="entry name" value="D-ISOMER SPECIFIC 2-HYDROXYACID DEHYDROGENASE FAMILY PROTEIN (AFU_ORTHOLOGUE AFUA_6G10090)"/>
    <property type="match status" value="1"/>
</dbReference>
<dbReference type="EMBL" id="VOOR01000042">
    <property type="protein sequence ID" value="TXB61896.1"/>
    <property type="molecule type" value="Genomic_DNA"/>
</dbReference>
<evidence type="ECO:0000256" key="4">
    <source>
        <dbReference type="RuleBase" id="RU003719"/>
    </source>
</evidence>
<dbReference type="Pfam" id="PF00389">
    <property type="entry name" value="2-Hacid_dh"/>
    <property type="match status" value="1"/>
</dbReference>
<feature type="domain" description="D-isomer specific 2-hydroxyacid dehydrogenase NAD-binding" evidence="6">
    <location>
        <begin position="106"/>
        <end position="295"/>
    </location>
</feature>
<dbReference type="InterPro" id="IPR006139">
    <property type="entry name" value="D-isomer_2_OHA_DH_cat_dom"/>
</dbReference>
<evidence type="ECO:0000256" key="1">
    <source>
        <dbReference type="ARBA" id="ARBA00005854"/>
    </source>
</evidence>
<dbReference type="SUPFAM" id="SSF52283">
    <property type="entry name" value="Formate/glycerate dehydrogenase catalytic domain-like"/>
    <property type="match status" value="1"/>
</dbReference>
<dbReference type="InterPro" id="IPR050857">
    <property type="entry name" value="D-2-hydroxyacid_DH"/>
</dbReference>
<dbReference type="SUPFAM" id="SSF51735">
    <property type="entry name" value="NAD(P)-binding Rossmann-fold domains"/>
    <property type="match status" value="1"/>
</dbReference>
<gene>
    <name evidence="7" type="ORF">FRY97_16740</name>
</gene>
<dbReference type="GO" id="GO:0051287">
    <property type="term" value="F:NAD binding"/>
    <property type="evidence" value="ECO:0007669"/>
    <property type="project" value="InterPro"/>
</dbReference>
<dbReference type="GO" id="GO:0016616">
    <property type="term" value="F:oxidoreductase activity, acting on the CH-OH group of donors, NAD or NADP as acceptor"/>
    <property type="evidence" value="ECO:0007669"/>
    <property type="project" value="InterPro"/>
</dbReference>
<comment type="caution">
    <text evidence="7">The sequence shown here is derived from an EMBL/GenBank/DDBJ whole genome shotgun (WGS) entry which is preliminary data.</text>
</comment>
<dbReference type="PANTHER" id="PTHR42789:SF1">
    <property type="entry name" value="D-ISOMER SPECIFIC 2-HYDROXYACID DEHYDROGENASE FAMILY PROTEIN (AFU_ORTHOLOGUE AFUA_6G10090)"/>
    <property type="match status" value="1"/>
</dbReference>
<evidence type="ECO:0000313" key="8">
    <source>
        <dbReference type="Proteomes" id="UP000321580"/>
    </source>
</evidence>
<dbReference type="AlphaFoldDB" id="A0A5C6RHM4"/>
<keyword evidence="8" id="KW-1185">Reference proteome</keyword>
<dbReference type="CDD" id="cd05303">
    <property type="entry name" value="PGDH_2"/>
    <property type="match status" value="1"/>
</dbReference>